<reference evidence="1" key="1">
    <citation type="submission" date="2016-04" db="EMBL/GenBank/DDBJ databases">
        <authorList>
            <person name="Evans L.H."/>
            <person name="Alamgir A."/>
            <person name="Owens N."/>
            <person name="Weber N.D."/>
            <person name="Virtaneva K."/>
            <person name="Barbian K."/>
            <person name="Babar A."/>
            <person name="Rosenke K."/>
        </authorList>
    </citation>
    <scope>NUCLEOTIDE SEQUENCE [LARGE SCALE GENOMIC DNA]</scope>
    <source>
        <strain evidence="1">CBS 101.48</strain>
    </source>
</reference>
<evidence type="ECO:0000313" key="1">
    <source>
        <dbReference type="EMBL" id="SAM02752.1"/>
    </source>
</evidence>
<dbReference type="Proteomes" id="UP000078561">
    <property type="component" value="Unassembled WGS sequence"/>
</dbReference>
<name>A0A168PPP7_ABSGL</name>
<proteinExistence type="predicted"/>
<protein>
    <submittedName>
        <fullName evidence="1">Uncharacterized protein</fullName>
    </submittedName>
</protein>
<sequence length="348" mass="39034">MKSIPLPKNICCTLDCLPFDIIVYVLQLQGLTVNDLMVFVEALPHYIDISMHVLRYYQLPQLQIRSIMDQEGKRQHITPFFFYNLDTDHCWATFVAHSGFSEASKRFISNRATAERPRLRQISLRRITHSSQEMPVNNQSIIGQSLATGTSAFSGGSITGTSSFRDNAFLTTTKDTIPDTAVDEGKRRSIWKERPNSAKSITNSDNVNMVRPHHLSLKEGFHTISTISSSDQCLQKMKTLGVSKSLAKEKWQYSYYVSGTNKPLDSASMLACLTKDKKATGSSVFRTDNSSSRSEKEHVFVSPISITVSLSVLRSSSISSNFTKPVALTSIPRAKHHLNLVMKKLRLH</sequence>
<keyword evidence="2" id="KW-1185">Reference proteome</keyword>
<evidence type="ECO:0000313" key="2">
    <source>
        <dbReference type="Proteomes" id="UP000078561"/>
    </source>
</evidence>
<dbReference type="EMBL" id="LT554016">
    <property type="protein sequence ID" value="SAM02752.1"/>
    <property type="molecule type" value="Genomic_DNA"/>
</dbReference>
<dbReference type="InParanoid" id="A0A168PPP7"/>
<gene>
    <name evidence="1" type="primary">ABSGL_08568.1 scaffold 10421</name>
</gene>
<dbReference type="AlphaFoldDB" id="A0A168PPP7"/>
<accession>A0A168PPP7</accession>
<organism evidence="1">
    <name type="scientific">Absidia glauca</name>
    <name type="common">Pin mould</name>
    <dbReference type="NCBI Taxonomy" id="4829"/>
    <lineage>
        <taxon>Eukaryota</taxon>
        <taxon>Fungi</taxon>
        <taxon>Fungi incertae sedis</taxon>
        <taxon>Mucoromycota</taxon>
        <taxon>Mucoromycotina</taxon>
        <taxon>Mucoromycetes</taxon>
        <taxon>Mucorales</taxon>
        <taxon>Cunninghamellaceae</taxon>
        <taxon>Absidia</taxon>
    </lineage>
</organism>
<dbReference type="OrthoDB" id="2287688at2759"/>